<dbReference type="GO" id="GO:0003677">
    <property type="term" value="F:DNA binding"/>
    <property type="evidence" value="ECO:0007669"/>
    <property type="project" value="UniProtKB-KW"/>
</dbReference>
<evidence type="ECO:0000313" key="8">
    <source>
        <dbReference type="Proteomes" id="UP000287352"/>
    </source>
</evidence>
<dbReference type="InterPro" id="IPR001584">
    <property type="entry name" value="Integrase_cat-core"/>
</dbReference>
<dbReference type="AlphaFoldDB" id="A0A402A7S3"/>
<keyword evidence="4" id="KW-0233">DNA recombination</keyword>
<dbReference type="SUPFAM" id="SSF46689">
    <property type="entry name" value="Homeodomain-like"/>
    <property type="match status" value="1"/>
</dbReference>
<keyword evidence="8" id="KW-1185">Reference proteome</keyword>
<evidence type="ECO:0000259" key="6">
    <source>
        <dbReference type="PROSITE" id="PS50994"/>
    </source>
</evidence>
<evidence type="ECO:0000256" key="3">
    <source>
        <dbReference type="ARBA" id="ARBA00023125"/>
    </source>
</evidence>
<comment type="caution">
    <text evidence="7">The sequence shown here is derived from an EMBL/GenBank/DDBJ whole genome shotgun (WGS) entry which is preliminary data.</text>
</comment>
<evidence type="ECO:0000313" key="7">
    <source>
        <dbReference type="EMBL" id="GCE15031.1"/>
    </source>
</evidence>
<dbReference type="InterPro" id="IPR054353">
    <property type="entry name" value="IstA-like_C"/>
</dbReference>
<dbReference type="GO" id="GO:0032196">
    <property type="term" value="P:transposition"/>
    <property type="evidence" value="ECO:0007669"/>
    <property type="project" value="UniProtKB-KW"/>
</dbReference>
<keyword evidence="2" id="KW-0815">Transposition</keyword>
<dbReference type="Proteomes" id="UP000287352">
    <property type="component" value="Unassembled WGS sequence"/>
</dbReference>
<dbReference type="NCBIfam" id="NF033546">
    <property type="entry name" value="transpos_IS21"/>
    <property type="match status" value="1"/>
</dbReference>
<evidence type="ECO:0000256" key="4">
    <source>
        <dbReference type="ARBA" id="ARBA00023172"/>
    </source>
</evidence>
<dbReference type="PROSITE" id="PS50531">
    <property type="entry name" value="HTH_IS21"/>
    <property type="match status" value="1"/>
</dbReference>
<protein>
    <submittedName>
        <fullName evidence="7">IS21 family transposase</fullName>
    </submittedName>
</protein>
<dbReference type="GO" id="GO:0015074">
    <property type="term" value="P:DNA integration"/>
    <property type="evidence" value="ECO:0007669"/>
    <property type="project" value="InterPro"/>
</dbReference>
<organism evidence="7 8">
    <name type="scientific">Tengunoibacter tsumagoiensis</name>
    <dbReference type="NCBI Taxonomy" id="2014871"/>
    <lineage>
        <taxon>Bacteria</taxon>
        <taxon>Bacillati</taxon>
        <taxon>Chloroflexota</taxon>
        <taxon>Ktedonobacteria</taxon>
        <taxon>Ktedonobacterales</taxon>
        <taxon>Dictyobacteraceae</taxon>
        <taxon>Tengunoibacter</taxon>
    </lineage>
</organism>
<dbReference type="InterPro" id="IPR006120">
    <property type="entry name" value="Resolvase_HTH_dom"/>
</dbReference>
<feature type="domain" description="Integrase catalytic" evidence="6">
    <location>
        <begin position="114"/>
        <end position="286"/>
    </location>
</feature>
<dbReference type="PANTHER" id="PTHR35004">
    <property type="entry name" value="TRANSPOSASE RV3428C-RELATED"/>
    <property type="match status" value="1"/>
</dbReference>
<proteinExistence type="inferred from homology"/>
<dbReference type="EMBL" id="BIFR01000002">
    <property type="protein sequence ID" value="GCE15031.1"/>
    <property type="molecule type" value="Genomic_DNA"/>
</dbReference>
<keyword evidence="3" id="KW-0238">DNA-binding</keyword>
<feature type="domain" description="HTH IS21-type" evidence="5">
    <location>
        <begin position="5"/>
        <end position="67"/>
    </location>
</feature>
<dbReference type="Pfam" id="PF00665">
    <property type="entry name" value="rve"/>
    <property type="match status" value="1"/>
</dbReference>
<name>A0A402A7S3_9CHLR</name>
<dbReference type="InterPro" id="IPR017894">
    <property type="entry name" value="HTH_IS21_transposase_type"/>
</dbReference>
<accession>A0A402A7S3</accession>
<dbReference type="SUPFAM" id="SSF53098">
    <property type="entry name" value="Ribonuclease H-like"/>
    <property type="match status" value="1"/>
</dbReference>
<dbReference type="Pfam" id="PF22483">
    <property type="entry name" value="Mu-transpos_C_2"/>
    <property type="match status" value="1"/>
</dbReference>
<sequence length="416" mass="47934">MLRSQTVNTIHDLHAQGKSIQEIAQQLGISRTTTRKYLKHPEAVIRKPRSKQPSKLDPFHEQIRQWVMEDHCTNCEVLFERLQKVGYTGGMSILKAYVHPLRPAVAGHAPVQRYETKPGEQVQFDWGEFVYEHDGISHKFYGFVAILGYSRMRFVTFVKRCDTPTLIRCLMEAFESFGGLTKTALTDRMKSVLLEMEDNKPRWNPRFADFMVSIAVVARVCKAYTPQTKGKVERTVSHVKKSFWAGVVFTDLDDLNRQAYRWCERINARVHRTTHARPIDRLAQEQLRSLPEAFAWERFASEERKVTWDGYVSYDGVLYGLPGALELAGRFVQVRERKGLVSFWSAGVQVFETAKRPRSQDSVPHAEQWSMVASVSEIRRMPVPVGHLQQAPEVERRSLQEYDQYCGVEAVKEVLA</sequence>
<dbReference type="OrthoDB" id="141763at2"/>
<dbReference type="InterPro" id="IPR009057">
    <property type="entry name" value="Homeodomain-like_sf"/>
</dbReference>
<dbReference type="PROSITE" id="PS50994">
    <property type="entry name" value="INTEGRASE"/>
    <property type="match status" value="1"/>
</dbReference>
<dbReference type="Gene3D" id="1.10.10.60">
    <property type="entry name" value="Homeodomain-like"/>
    <property type="match status" value="1"/>
</dbReference>
<evidence type="ECO:0000256" key="1">
    <source>
        <dbReference type="ARBA" id="ARBA00009277"/>
    </source>
</evidence>
<reference evidence="8" key="1">
    <citation type="submission" date="2018-12" db="EMBL/GenBank/DDBJ databases">
        <title>Tengunoibacter tsumagoiensis gen. nov., sp. nov., Dictyobacter kobayashii sp. nov., D. alpinus sp. nov., and D. joshuensis sp. nov. and description of Dictyobacteraceae fam. nov. within the order Ktedonobacterales isolated from Tengu-no-mugimeshi.</title>
        <authorList>
            <person name="Wang C.M."/>
            <person name="Zheng Y."/>
            <person name="Sakai Y."/>
            <person name="Toyoda A."/>
            <person name="Minakuchi Y."/>
            <person name="Abe K."/>
            <person name="Yokota A."/>
            <person name="Yabe S."/>
        </authorList>
    </citation>
    <scope>NUCLEOTIDE SEQUENCE [LARGE SCALE GENOMIC DNA]</scope>
    <source>
        <strain evidence="8">Uno3</strain>
    </source>
</reference>
<evidence type="ECO:0000256" key="2">
    <source>
        <dbReference type="ARBA" id="ARBA00022578"/>
    </source>
</evidence>
<dbReference type="Pfam" id="PF02796">
    <property type="entry name" value="HTH_7"/>
    <property type="match status" value="1"/>
</dbReference>
<dbReference type="InterPro" id="IPR012337">
    <property type="entry name" value="RNaseH-like_sf"/>
</dbReference>
<comment type="similarity">
    <text evidence="1">Belongs to the transposase IS21/IS408/IS1162 family.</text>
</comment>
<dbReference type="PANTHER" id="PTHR35004:SF6">
    <property type="entry name" value="TRANSPOSASE"/>
    <property type="match status" value="1"/>
</dbReference>
<dbReference type="GO" id="GO:0000150">
    <property type="term" value="F:DNA strand exchange activity"/>
    <property type="evidence" value="ECO:0007669"/>
    <property type="project" value="InterPro"/>
</dbReference>
<dbReference type="Gene3D" id="3.30.420.10">
    <property type="entry name" value="Ribonuclease H-like superfamily/Ribonuclease H"/>
    <property type="match status" value="1"/>
</dbReference>
<evidence type="ECO:0000259" key="5">
    <source>
        <dbReference type="PROSITE" id="PS50531"/>
    </source>
</evidence>
<dbReference type="InterPro" id="IPR036397">
    <property type="entry name" value="RNaseH_sf"/>
</dbReference>
<gene>
    <name evidence="7" type="ORF">KTT_48900</name>
</gene>